<reference evidence="1 2" key="1">
    <citation type="submission" date="2021-01" db="EMBL/GenBank/DDBJ databases">
        <title>WGS of actinomycetes isolated from Thailand.</title>
        <authorList>
            <person name="Thawai C."/>
        </authorList>
    </citation>
    <scope>NUCLEOTIDE SEQUENCE [LARGE SCALE GENOMIC DNA]</scope>
    <source>
        <strain evidence="1 2">CA1R205</strain>
    </source>
</reference>
<evidence type="ECO:0000313" key="1">
    <source>
        <dbReference type="EMBL" id="MBL1102654.1"/>
    </source>
</evidence>
<protein>
    <submittedName>
        <fullName evidence="1">Uncharacterized protein</fullName>
    </submittedName>
</protein>
<comment type="caution">
    <text evidence="1">The sequence shown here is derived from an EMBL/GenBank/DDBJ whole genome shotgun (WGS) entry which is preliminary data.</text>
</comment>
<evidence type="ECO:0000313" key="2">
    <source>
        <dbReference type="Proteomes" id="UP000634229"/>
    </source>
</evidence>
<organism evidence="1 2">
    <name type="scientific">Streptomyces coffeae</name>
    <dbReference type="NCBI Taxonomy" id="621382"/>
    <lineage>
        <taxon>Bacteria</taxon>
        <taxon>Bacillati</taxon>
        <taxon>Actinomycetota</taxon>
        <taxon>Actinomycetes</taxon>
        <taxon>Kitasatosporales</taxon>
        <taxon>Streptomycetaceae</taxon>
        <taxon>Streptomyces</taxon>
    </lineage>
</organism>
<dbReference type="RefSeq" id="WP_201883247.1">
    <property type="nucleotide sequence ID" value="NZ_JAERRF010000056.1"/>
</dbReference>
<dbReference type="Proteomes" id="UP000634229">
    <property type="component" value="Unassembled WGS sequence"/>
</dbReference>
<keyword evidence="2" id="KW-1185">Reference proteome</keyword>
<name>A0ABS1NRL9_9ACTN</name>
<accession>A0ABS1NRL9</accession>
<dbReference type="EMBL" id="JAERRF010000056">
    <property type="protein sequence ID" value="MBL1102654.1"/>
    <property type="molecule type" value="Genomic_DNA"/>
</dbReference>
<sequence length="52" mass="6042">MVRAKSDERQAFWETYGPVDESEATVWRQKIYEARHLGAIGLERHRLGKAVV</sequence>
<gene>
    <name evidence="1" type="ORF">JK363_39960</name>
</gene>
<proteinExistence type="predicted"/>